<evidence type="ECO:0000313" key="3">
    <source>
        <dbReference type="Proteomes" id="UP001217838"/>
    </source>
</evidence>
<evidence type="ECO:0000313" key="2">
    <source>
        <dbReference type="EMBL" id="MDC0675710.1"/>
    </source>
</evidence>
<organism evidence="2 3">
    <name type="scientific">Nannocystis radixulma</name>
    <dbReference type="NCBI Taxonomy" id="2995305"/>
    <lineage>
        <taxon>Bacteria</taxon>
        <taxon>Pseudomonadati</taxon>
        <taxon>Myxococcota</taxon>
        <taxon>Polyangia</taxon>
        <taxon>Nannocystales</taxon>
        <taxon>Nannocystaceae</taxon>
        <taxon>Nannocystis</taxon>
    </lineage>
</organism>
<proteinExistence type="predicted"/>
<accession>A0ABT5BNG9</accession>
<sequence>MVRPAAPRPRLRPRRGRADPPRPRTLDEYVADATRERLARFGHDARAQVMVTGDGVDLKGIQIWGTLQDAVVDASLAPNREPDP</sequence>
<keyword evidence="3" id="KW-1185">Reference proteome</keyword>
<name>A0ABT5BNG9_9BACT</name>
<dbReference type="RefSeq" id="WP_272011119.1">
    <property type="nucleotide sequence ID" value="NZ_JAQNDN010000028.1"/>
</dbReference>
<feature type="compositionally biased region" description="Basic and acidic residues" evidence="1">
    <location>
        <begin position="16"/>
        <end position="25"/>
    </location>
</feature>
<gene>
    <name evidence="2" type="ORF">POL58_48730</name>
</gene>
<reference evidence="2 3" key="1">
    <citation type="submission" date="2022-11" db="EMBL/GenBank/DDBJ databases">
        <title>Minimal conservation of predation-associated metabolite biosynthetic gene clusters underscores biosynthetic potential of Myxococcota including descriptions for ten novel species: Archangium lansinium sp. nov., Myxococcus landrumus sp. nov., Nannocystis bai.</title>
        <authorList>
            <person name="Ahearne A."/>
            <person name="Stevens C."/>
            <person name="Dowd S."/>
        </authorList>
    </citation>
    <scope>NUCLEOTIDE SEQUENCE [LARGE SCALE GENOMIC DNA]</scope>
    <source>
        <strain evidence="2 3">NCELM</strain>
    </source>
</reference>
<protein>
    <submittedName>
        <fullName evidence="2">Uncharacterized protein</fullName>
    </submittedName>
</protein>
<feature type="region of interest" description="Disordered" evidence="1">
    <location>
        <begin position="1"/>
        <end position="25"/>
    </location>
</feature>
<comment type="caution">
    <text evidence="2">The sequence shown here is derived from an EMBL/GenBank/DDBJ whole genome shotgun (WGS) entry which is preliminary data.</text>
</comment>
<evidence type="ECO:0000256" key="1">
    <source>
        <dbReference type="SAM" id="MobiDB-lite"/>
    </source>
</evidence>
<dbReference type="EMBL" id="JAQNDN010000028">
    <property type="protein sequence ID" value="MDC0675710.1"/>
    <property type="molecule type" value="Genomic_DNA"/>
</dbReference>
<dbReference type="Proteomes" id="UP001217838">
    <property type="component" value="Unassembled WGS sequence"/>
</dbReference>